<feature type="chain" id="PRO_5002434152" evidence="1">
    <location>
        <begin position="18"/>
        <end position="63"/>
    </location>
</feature>
<name>A0A0E9UY28_ANGAN</name>
<dbReference type="AlphaFoldDB" id="A0A0E9UY28"/>
<keyword evidence="1" id="KW-0732">Signal</keyword>
<protein>
    <submittedName>
        <fullName evidence="2">Uncharacterized protein</fullName>
    </submittedName>
</protein>
<proteinExistence type="predicted"/>
<evidence type="ECO:0000256" key="1">
    <source>
        <dbReference type="SAM" id="SignalP"/>
    </source>
</evidence>
<feature type="signal peptide" evidence="1">
    <location>
        <begin position="1"/>
        <end position="17"/>
    </location>
</feature>
<reference evidence="2" key="1">
    <citation type="submission" date="2014-11" db="EMBL/GenBank/DDBJ databases">
        <authorList>
            <person name="Amaro Gonzalez C."/>
        </authorList>
    </citation>
    <scope>NUCLEOTIDE SEQUENCE</scope>
</reference>
<reference evidence="2" key="2">
    <citation type="journal article" date="2015" name="Fish Shellfish Immunol.">
        <title>Early steps in the European eel (Anguilla anguilla)-Vibrio vulnificus interaction in the gills: Role of the RtxA13 toxin.</title>
        <authorList>
            <person name="Callol A."/>
            <person name="Pajuelo D."/>
            <person name="Ebbesson L."/>
            <person name="Teles M."/>
            <person name="MacKenzie S."/>
            <person name="Amaro C."/>
        </authorList>
    </citation>
    <scope>NUCLEOTIDE SEQUENCE</scope>
</reference>
<sequence>MKLFVVLALVAFTDCQANVLRSDEPKPQLDLVKDALLGLLCQGNKNSSRYSRKPLETLRLDSK</sequence>
<organism evidence="2">
    <name type="scientific">Anguilla anguilla</name>
    <name type="common">European freshwater eel</name>
    <name type="synonym">Muraena anguilla</name>
    <dbReference type="NCBI Taxonomy" id="7936"/>
    <lineage>
        <taxon>Eukaryota</taxon>
        <taxon>Metazoa</taxon>
        <taxon>Chordata</taxon>
        <taxon>Craniata</taxon>
        <taxon>Vertebrata</taxon>
        <taxon>Euteleostomi</taxon>
        <taxon>Actinopterygii</taxon>
        <taxon>Neopterygii</taxon>
        <taxon>Teleostei</taxon>
        <taxon>Anguilliformes</taxon>
        <taxon>Anguillidae</taxon>
        <taxon>Anguilla</taxon>
    </lineage>
</organism>
<accession>A0A0E9UY28</accession>
<evidence type="ECO:0000313" key="2">
    <source>
        <dbReference type="EMBL" id="JAH70666.1"/>
    </source>
</evidence>
<dbReference type="EMBL" id="GBXM01037911">
    <property type="protein sequence ID" value="JAH70666.1"/>
    <property type="molecule type" value="Transcribed_RNA"/>
</dbReference>